<dbReference type="RefSeq" id="WP_116441032.1">
    <property type="nucleotide sequence ID" value="NZ_BHEO01000002.1"/>
</dbReference>
<protein>
    <submittedName>
        <fullName evidence="3">Uncharacterized protein DUF4340</fullName>
    </submittedName>
</protein>
<gene>
    <name evidence="3" type="ORF">EDD74_12612</name>
    <name evidence="2" type="ORF">FAEUMB_03290</name>
</gene>
<evidence type="ECO:0000259" key="1">
    <source>
        <dbReference type="Pfam" id="PF14238"/>
    </source>
</evidence>
<comment type="caution">
    <text evidence="3">The sequence shown here is derived from an EMBL/GenBank/DDBJ whole genome shotgun (WGS) entry which is preliminary data.</text>
</comment>
<reference evidence="2 5" key="1">
    <citation type="journal article" date="2018" name="Int. J. Syst. Evol. Microbiol.">
        <title>Draft Genome Sequence of Faecalimonas umbilicata JCM 30896T, an Acetate-Producing Bacterium Isolated from Human Feces.</title>
        <authorList>
            <person name="Sakamoto M."/>
            <person name="Ikeyama N."/>
            <person name="Yuki M."/>
            <person name="Ohkuma M."/>
        </authorList>
    </citation>
    <scope>NUCLEOTIDE SEQUENCE [LARGE SCALE GENOMIC DNA]</scope>
    <source>
        <strain evidence="2 5">EGH7</strain>
    </source>
</reference>
<dbReference type="EMBL" id="SLZV01000026">
    <property type="protein sequence ID" value="TCS64403.1"/>
    <property type="molecule type" value="Genomic_DNA"/>
</dbReference>
<evidence type="ECO:0000313" key="2">
    <source>
        <dbReference type="EMBL" id="GBU03788.1"/>
    </source>
</evidence>
<evidence type="ECO:0000313" key="5">
    <source>
        <dbReference type="Proteomes" id="UP000702954"/>
    </source>
</evidence>
<sequence>MKKHRSLLILTGALAVLVIVYLGLGSYNRKQEQKEAETAEENTVTVTDISDLQEISYQYEGNDFAFAKNEDVWYYTKDKEFPVAQSYIDAMATAFGNLTAVRELKETDQLSDYGLENPKYTIHLKDSEGTETTLYFGNAVEENYYMTLNDKEKVYTVSGTSLDTISYELNDFLQKETLPSIGSANLKQVTITENGNQTVYDSKEESQKEDLAAIAGGFGAASFGTCVEYAVKDEKLASYGLEENEKIKIEAVYEDDDKKEQTLTLNIGKLDESGSYYYVQLDGSKMVYQMGKEVVENMLNKGE</sequence>
<dbReference type="Pfam" id="PF14238">
    <property type="entry name" value="DUF4340"/>
    <property type="match status" value="2"/>
</dbReference>
<organism evidence="3 4">
    <name type="scientific">Faecalimonas umbilicata</name>
    <dbReference type="NCBI Taxonomy" id="1912855"/>
    <lineage>
        <taxon>Bacteria</taxon>
        <taxon>Bacillati</taxon>
        <taxon>Bacillota</taxon>
        <taxon>Clostridia</taxon>
        <taxon>Lachnospirales</taxon>
        <taxon>Lachnospiraceae</taxon>
        <taxon>Faecalimonas</taxon>
    </lineage>
</organism>
<evidence type="ECO:0000313" key="4">
    <source>
        <dbReference type="Proteomes" id="UP000294613"/>
    </source>
</evidence>
<accession>A0A4R3JGH5</accession>
<reference evidence="3 4" key="2">
    <citation type="submission" date="2019-03" db="EMBL/GenBank/DDBJ databases">
        <title>Genomic Encyclopedia of Type Strains, Phase IV (KMG-IV): sequencing the most valuable type-strain genomes for metagenomic binning, comparative biology and taxonomic classification.</title>
        <authorList>
            <person name="Goeker M."/>
        </authorList>
    </citation>
    <scope>NUCLEOTIDE SEQUENCE [LARGE SCALE GENOMIC DNA]</scope>
    <source>
        <strain evidence="3 4">DSM 103426</strain>
    </source>
</reference>
<dbReference type="InterPro" id="IPR025641">
    <property type="entry name" value="DUF4340"/>
</dbReference>
<dbReference type="EMBL" id="BHEO01000002">
    <property type="protein sequence ID" value="GBU03788.1"/>
    <property type="molecule type" value="Genomic_DNA"/>
</dbReference>
<dbReference type="AlphaFoldDB" id="A0A4R3JGH5"/>
<dbReference type="Proteomes" id="UP000702954">
    <property type="component" value="Unassembled WGS sequence"/>
</dbReference>
<feature type="domain" description="DUF4340" evidence="1">
    <location>
        <begin position="210"/>
        <end position="294"/>
    </location>
</feature>
<name>A0A4R3JGH5_9FIRM</name>
<dbReference type="Proteomes" id="UP000294613">
    <property type="component" value="Unassembled WGS sequence"/>
</dbReference>
<keyword evidence="5" id="KW-1185">Reference proteome</keyword>
<feature type="domain" description="DUF4340" evidence="1">
    <location>
        <begin position="73"/>
        <end position="209"/>
    </location>
</feature>
<proteinExistence type="predicted"/>
<evidence type="ECO:0000313" key="3">
    <source>
        <dbReference type="EMBL" id="TCS64403.1"/>
    </source>
</evidence>